<feature type="transmembrane region" description="Helical" evidence="1">
    <location>
        <begin position="399"/>
        <end position="422"/>
    </location>
</feature>
<evidence type="ECO:0000313" key="3">
    <source>
        <dbReference type="Proteomes" id="UP000054736"/>
    </source>
</evidence>
<comment type="caution">
    <text evidence="2">The sequence shown here is derived from an EMBL/GenBank/DDBJ whole genome shotgun (WGS) entry which is preliminary data.</text>
</comment>
<name>A0A0W0SXB5_9GAMM</name>
<dbReference type="AlphaFoldDB" id="A0A0W0SXB5"/>
<feature type="transmembrane region" description="Helical" evidence="1">
    <location>
        <begin position="282"/>
        <end position="311"/>
    </location>
</feature>
<keyword evidence="1" id="KW-0812">Transmembrane</keyword>
<evidence type="ECO:0000256" key="1">
    <source>
        <dbReference type="SAM" id="Phobius"/>
    </source>
</evidence>
<dbReference type="EMBL" id="LNXY01000020">
    <property type="protein sequence ID" value="KTC87999.1"/>
    <property type="molecule type" value="Genomic_DNA"/>
</dbReference>
<keyword evidence="1" id="KW-0472">Membrane</keyword>
<feature type="transmembrane region" description="Helical" evidence="1">
    <location>
        <begin position="331"/>
        <end position="349"/>
    </location>
</feature>
<dbReference type="RefSeq" id="WP_058495898.1">
    <property type="nucleotide sequence ID" value="NZ_CAAAIU010000002.1"/>
</dbReference>
<dbReference type="Proteomes" id="UP000054736">
    <property type="component" value="Unassembled WGS sequence"/>
</dbReference>
<feature type="transmembrane region" description="Helical" evidence="1">
    <location>
        <begin position="238"/>
        <end position="262"/>
    </location>
</feature>
<accession>A0A0W0SXB5</accession>
<keyword evidence="3" id="KW-1185">Reference proteome</keyword>
<feature type="transmembrane region" description="Helical" evidence="1">
    <location>
        <begin position="15"/>
        <end position="34"/>
    </location>
</feature>
<dbReference type="STRING" id="1212489.Ldro_1618"/>
<sequence>MTLRKLLYYINLRKLLYYTLILLFTAGASLIIAFLSFTGLLAIVSALPLAISCFFLSGAYEGEIYLQGIKGALNKLYFKPNYLMYYLANEYLLKLFAKGLIDTSAENCPQYFKDYETLVRLLHKFDHKHLDEASKLRKKQIEKTLRDMEKWFAVQLFSLDEDTELTRYASELRACLRENGQAEVQALLQSRQKIFNGVKIFSVLAGIFMSLGTTYLLVDAFAVLPILAAISITTLPAIIIPLAILAGAAYTFLIYNAVTDMINNDSLRKGYSKVRKDLDKGITVRSVTIAVSAVVLLSLTVALTVCTAGTWWTVAKHTRPLYAWMGKIPNIIASGIALITGIAQLFFNLENVITSLKLIRDAFKAEDGFWKRMGHIFSKEFKALRNNENLLQLLNLPRLILLLTFVPLRLILFLGHLISIAVSSDRVPGIPETVSTGLGFTSEFFEDLHFFLGDLFHSHKHGHDTKSLIKERLKEGHGHDHSTDIPTQLLKLLFFPLFYAAAGWDWAATRLMTKPQQECDLLQMDTKPHKFKELALQGKSAVILHNDQLYYADVNKEKVTKIKSNETNQDAIAELKSAITEPHESANAQQLDLIFSLTGIHNSDTTLSWDEALRRQTGKAKEESITFKKEAKQSSAEWKVEHSAQQISKYIDKHLSAVSLDPQGLASGKIEKLKQLRSNLLHLDNPSEESIKDCISADAETNKDEFYNKQRHDYSFFRAEGNTRTQTFLEKDLPQRIGAPAA</sequence>
<gene>
    <name evidence="2" type="ORF">Ldro_1618</name>
</gene>
<proteinExistence type="predicted"/>
<organism evidence="2 3">
    <name type="scientific">Legionella drozanskii LLAP-1</name>
    <dbReference type="NCBI Taxonomy" id="1212489"/>
    <lineage>
        <taxon>Bacteria</taxon>
        <taxon>Pseudomonadati</taxon>
        <taxon>Pseudomonadota</taxon>
        <taxon>Gammaproteobacteria</taxon>
        <taxon>Legionellales</taxon>
        <taxon>Legionellaceae</taxon>
        <taxon>Legionella</taxon>
    </lineage>
</organism>
<keyword evidence="1" id="KW-1133">Transmembrane helix</keyword>
<evidence type="ECO:0000313" key="2">
    <source>
        <dbReference type="EMBL" id="KTC87999.1"/>
    </source>
</evidence>
<dbReference type="PATRIC" id="fig|1212489.4.peg.1709"/>
<dbReference type="OrthoDB" id="5648973at2"/>
<feature type="transmembrane region" description="Helical" evidence="1">
    <location>
        <begin position="200"/>
        <end position="232"/>
    </location>
</feature>
<protein>
    <submittedName>
        <fullName evidence="2">Uncharacterized protein</fullName>
    </submittedName>
</protein>
<feature type="transmembrane region" description="Helical" evidence="1">
    <location>
        <begin position="40"/>
        <end position="60"/>
    </location>
</feature>
<reference evidence="2 3" key="1">
    <citation type="submission" date="2015-11" db="EMBL/GenBank/DDBJ databases">
        <title>Genomic analysis of 38 Legionella species identifies large and diverse effector repertoires.</title>
        <authorList>
            <person name="Burstein D."/>
            <person name="Amaro F."/>
            <person name="Zusman T."/>
            <person name="Lifshitz Z."/>
            <person name="Cohen O."/>
            <person name="Gilbert J.A."/>
            <person name="Pupko T."/>
            <person name="Shuman H.A."/>
            <person name="Segal G."/>
        </authorList>
    </citation>
    <scope>NUCLEOTIDE SEQUENCE [LARGE SCALE GENOMIC DNA]</scope>
    <source>
        <strain evidence="2 3">ATCC 700990</strain>
    </source>
</reference>